<evidence type="ECO:0000256" key="1">
    <source>
        <dbReference type="SAM" id="MobiDB-lite"/>
    </source>
</evidence>
<dbReference type="InterPro" id="IPR031793">
    <property type="entry name" value="KICSTOR_ITFG2"/>
</dbReference>
<dbReference type="AlphaFoldDB" id="A0A8K0C8X6"/>
<dbReference type="PANTHER" id="PTHR16317">
    <property type="entry name" value="INTEGRIN ALPHA REPEAT DOMAIN-CONTAINING"/>
    <property type="match status" value="1"/>
</dbReference>
<evidence type="ECO:0000313" key="2">
    <source>
        <dbReference type="EMBL" id="KAF2879235.1"/>
    </source>
</evidence>
<name>A0A8K0C8X6_IGNLU</name>
<dbReference type="Proteomes" id="UP000801492">
    <property type="component" value="Unassembled WGS sequence"/>
</dbReference>
<comment type="caution">
    <text evidence="2">The sequence shown here is derived from an EMBL/GenBank/DDBJ whole genome shotgun (WGS) entry which is preliminary data.</text>
</comment>
<dbReference type="SUPFAM" id="SSF69318">
    <property type="entry name" value="Integrin alpha N-terminal domain"/>
    <property type="match status" value="1"/>
</dbReference>
<evidence type="ECO:0008006" key="4">
    <source>
        <dbReference type="Google" id="ProtNLM"/>
    </source>
</evidence>
<feature type="region of interest" description="Disordered" evidence="1">
    <location>
        <begin position="105"/>
        <end position="142"/>
    </location>
</feature>
<dbReference type="Pfam" id="PF15907">
    <property type="entry name" value="Itfg2"/>
    <property type="match status" value="2"/>
</dbReference>
<sequence length="521" mass="57741">MRAISLVDRLEFDFTGNVLRKGITLGDVDNDGTNELIVGSENGEVAIFKGKERWQTLSGLNFISCVAVGDILNQNKNCLVVITGDGWCHIYSCVTQMVVFSDSSDVPTEEKTDESVEQVDGAVFSSESVESEKSTSSDSGANNSLEKEKVVLQRIHVQRIPANSKDILLGDIDGDGLIEMVLGLTDRVVRSYRWFSNPDTVRSADQTFDSTVSHDVFETFTGKLVGLNKWECAKQIGSVTLHHSKDGSPSLLVAQPGGTFMRIVCQPEEVIAQSIEAAGQGHYSDSGSSQSESLVGSKIDYQFLGISRMRNQNISTEIVGNLKTKTYDEQQSLESDSSDVVSTNSSSSYGIKNLMKIPRVKEQGNPYAVATLDGTIMLVQNEIILWAMAVDHQIFTLTKLDVTGNGSDDIVACSWDGLTYILDQNKNSVRFHLDESVQAFECGYYNLSSDSPPVTCFVYVTFRNKIYLYYNIPLKVMTCKKFEPDISNIKEIIVDEYASEEKLDRRKKKELVEYLLYGVES</sequence>
<accession>A0A8K0C8X6</accession>
<organism evidence="2 3">
    <name type="scientific">Ignelater luminosus</name>
    <name type="common">Cucubano</name>
    <name type="synonym">Pyrophorus luminosus</name>
    <dbReference type="NCBI Taxonomy" id="2038154"/>
    <lineage>
        <taxon>Eukaryota</taxon>
        <taxon>Metazoa</taxon>
        <taxon>Ecdysozoa</taxon>
        <taxon>Arthropoda</taxon>
        <taxon>Hexapoda</taxon>
        <taxon>Insecta</taxon>
        <taxon>Pterygota</taxon>
        <taxon>Neoptera</taxon>
        <taxon>Endopterygota</taxon>
        <taxon>Coleoptera</taxon>
        <taxon>Polyphaga</taxon>
        <taxon>Elateriformia</taxon>
        <taxon>Elateroidea</taxon>
        <taxon>Elateridae</taxon>
        <taxon>Agrypninae</taxon>
        <taxon>Pyrophorini</taxon>
        <taxon>Ignelater</taxon>
    </lineage>
</organism>
<dbReference type="InterPro" id="IPR028994">
    <property type="entry name" value="Integrin_alpha_N"/>
</dbReference>
<dbReference type="PANTHER" id="PTHR16317:SF1">
    <property type="entry name" value="KICSTOR COMPLEX PROTEIN ITFG2"/>
    <property type="match status" value="1"/>
</dbReference>
<dbReference type="EMBL" id="VTPC01091205">
    <property type="protein sequence ID" value="KAF2879235.1"/>
    <property type="molecule type" value="Genomic_DNA"/>
</dbReference>
<reference evidence="2" key="1">
    <citation type="submission" date="2019-08" db="EMBL/GenBank/DDBJ databases">
        <title>The genome of the North American firefly Photinus pyralis.</title>
        <authorList>
            <consortium name="Photinus pyralis genome working group"/>
            <person name="Fallon T.R."/>
            <person name="Sander Lower S.E."/>
            <person name="Weng J.-K."/>
        </authorList>
    </citation>
    <scope>NUCLEOTIDE SEQUENCE</scope>
    <source>
        <strain evidence="2">TRF0915ILg1</strain>
        <tissue evidence="2">Whole body</tissue>
    </source>
</reference>
<evidence type="ECO:0000313" key="3">
    <source>
        <dbReference type="Proteomes" id="UP000801492"/>
    </source>
</evidence>
<dbReference type="OrthoDB" id="9996127at2759"/>
<dbReference type="GO" id="GO:0032006">
    <property type="term" value="P:regulation of TOR signaling"/>
    <property type="evidence" value="ECO:0007669"/>
    <property type="project" value="TreeGrafter"/>
</dbReference>
<proteinExistence type="predicted"/>
<keyword evidence="3" id="KW-1185">Reference proteome</keyword>
<gene>
    <name evidence="2" type="ORF">ILUMI_26937</name>
</gene>
<protein>
    <recommendedName>
        <fullName evidence="4">Integrin-alpha FG-GAP repeat-containing protein 2</fullName>
    </recommendedName>
</protein>